<sequence>MITTFVLLGGAFAIAAGLNFFAVNEKNAFIDDEAMN</sequence>
<comment type="caution">
    <text evidence="1">The sequence shown here is derived from an EMBL/GenBank/DDBJ whole genome shotgun (WGS) entry which is preliminary data.</text>
</comment>
<reference evidence="1 2" key="1">
    <citation type="submission" date="2023-07" db="EMBL/GenBank/DDBJ databases">
        <title>Genomic Encyclopedia of Type Strains, Phase IV (KMG-IV): sequencing the most valuable type-strain genomes for metagenomic binning, comparative biology and taxonomic classification.</title>
        <authorList>
            <person name="Goeker M."/>
        </authorList>
    </citation>
    <scope>NUCLEOTIDE SEQUENCE [LARGE SCALE GENOMIC DNA]</scope>
    <source>
        <strain evidence="1 2">DSM 19598</strain>
    </source>
</reference>
<evidence type="ECO:0000313" key="1">
    <source>
        <dbReference type="EMBL" id="MDQ0411823.1"/>
    </source>
</evidence>
<accession>A0ABU0FPJ6</accession>
<protein>
    <submittedName>
        <fullName evidence="1">Uncharacterized protein</fullName>
    </submittedName>
</protein>
<keyword evidence="2" id="KW-1185">Reference proteome</keyword>
<dbReference type="EMBL" id="JAUSUN010000001">
    <property type="protein sequence ID" value="MDQ0411823.1"/>
    <property type="molecule type" value="Genomic_DNA"/>
</dbReference>
<evidence type="ECO:0000313" key="2">
    <source>
        <dbReference type="Proteomes" id="UP001242313"/>
    </source>
</evidence>
<organism evidence="1 2">
    <name type="scientific">Mesobacillus stamsii</name>
    <dbReference type="NCBI Taxonomy" id="225347"/>
    <lineage>
        <taxon>Bacteria</taxon>
        <taxon>Bacillati</taxon>
        <taxon>Bacillota</taxon>
        <taxon>Bacilli</taxon>
        <taxon>Bacillales</taxon>
        <taxon>Bacillaceae</taxon>
        <taxon>Mesobacillus</taxon>
    </lineage>
</organism>
<proteinExistence type="predicted"/>
<name>A0ABU0FPJ6_9BACI</name>
<dbReference type="Proteomes" id="UP001242313">
    <property type="component" value="Unassembled WGS sequence"/>
</dbReference>
<gene>
    <name evidence="1" type="ORF">J2S25_000001</name>
</gene>